<name>A0A3D0WDF4_9SPHN</name>
<gene>
    <name evidence="1" type="ORF">DEP91_11200</name>
</gene>
<sequence length="62" mass="6521">MDLNYLLSRHQISLMRADNSACSSSRRSHQGLAAGYAARIRTIQAGKTGSSPVIGSLGAAFV</sequence>
<dbReference type="Proteomes" id="UP000262699">
    <property type="component" value="Unassembled WGS sequence"/>
</dbReference>
<evidence type="ECO:0000313" key="2">
    <source>
        <dbReference type="Proteomes" id="UP000262699"/>
    </source>
</evidence>
<protein>
    <submittedName>
        <fullName evidence="1">Uncharacterized protein</fullName>
    </submittedName>
</protein>
<accession>A0A3D0WDF4</accession>
<proteinExistence type="predicted"/>
<dbReference type="EMBL" id="DOYJ01000312">
    <property type="protein sequence ID" value="HCB76716.1"/>
    <property type="molecule type" value="Genomic_DNA"/>
</dbReference>
<dbReference type="AlphaFoldDB" id="A0A3D0WDF4"/>
<reference evidence="1 2" key="1">
    <citation type="journal article" date="2018" name="Nat. Biotechnol.">
        <title>A standardized bacterial taxonomy based on genome phylogeny substantially revises the tree of life.</title>
        <authorList>
            <person name="Parks D.H."/>
            <person name="Chuvochina M."/>
            <person name="Waite D.W."/>
            <person name="Rinke C."/>
            <person name="Skarshewski A."/>
            <person name="Chaumeil P.A."/>
            <person name="Hugenholtz P."/>
        </authorList>
    </citation>
    <scope>NUCLEOTIDE SEQUENCE [LARGE SCALE GENOMIC DNA]</scope>
    <source>
        <strain evidence="1">UBA9015</strain>
    </source>
</reference>
<evidence type="ECO:0000313" key="1">
    <source>
        <dbReference type="EMBL" id="HCB76716.1"/>
    </source>
</evidence>
<comment type="caution">
    <text evidence="1">The sequence shown here is derived from an EMBL/GenBank/DDBJ whole genome shotgun (WGS) entry which is preliminary data.</text>
</comment>
<organism evidence="1 2">
    <name type="scientific">Sphingomonas bacterium</name>
    <dbReference type="NCBI Taxonomy" id="1895847"/>
    <lineage>
        <taxon>Bacteria</taxon>
        <taxon>Pseudomonadati</taxon>
        <taxon>Pseudomonadota</taxon>
        <taxon>Alphaproteobacteria</taxon>
        <taxon>Sphingomonadales</taxon>
        <taxon>Sphingomonadaceae</taxon>
        <taxon>Sphingomonas</taxon>
    </lineage>
</organism>